<accession>A0A0F9V7P4</accession>
<dbReference type="InterPro" id="IPR006357">
    <property type="entry name" value="HAD-SF_hydro_IIA"/>
</dbReference>
<sequence>MDKHITGLEEVEDHFDVVVLDQWGVLHDGDALYPGVPEALARLTDAGKTIALLSNSGKRAAPNRERLAGFGIPVEVMECIMTSGEALWHDLANGVVKGFDRLFPVAATPEDAIAWADGLDGISLVDTLATADAILIMGLPDDAELSSYQELVDEALARRVPVLCANPDRASPRPGGRLVVAPGALAARYEAAGGRVIWYGKPHARVFEATAQALGNPKQDRILMVGDSLQHDVAGASAAGWRTLFVRDGLHAQSLADKRGGDLDAQIEKLASEDGAPLPDYTIRILQWGVEDARS</sequence>
<reference evidence="1" key="1">
    <citation type="journal article" date="2015" name="Nature">
        <title>Complex archaea that bridge the gap between prokaryotes and eukaryotes.</title>
        <authorList>
            <person name="Spang A."/>
            <person name="Saw J.H."/>
            <person name="Jorgensen S.L."/>
            <person name="Zaremba-Niedzwiedzka K."/>
            <person name="Martijn J."/>
            <person name="Lind A.E."/>
            <person name="van Eijk R."/>
            <person name="Schleper C."/>
            <person name="Guy L."/>
            <person name="Ettema T.J."/>
        </authorList>
    </citation>
    <scope>NUCLEOTIDE SEQUENCE</scope>
</reference>
<dbReference type="InterPro" id="IPR036412">
    <property type="entry name" value="HAD-like_sf"/>
</dbReference>
<dbReference type="SUPFAM" id="SSF56784">
    <property type="entry name" value="HAD-like"/>
    <property type="match status" value="1"/>
</dbReference>
<organism evidence="1">
    <name type="scientific">marine sediment metagenome</name>
    <dbReference type="NCBI Taxonomy" id="412755"/>
    <lineage>
        <taxon>unclassified sequences</taxon>
        <taxon>metagenomes</taxon>
        <taxon>ecological metagenomes</taxon>
    </lineage>
</organism>
<dbReference type="Pfam" id="PF13242">
    <property type="entry name" value="Hydrolase_like"/>
    <property type="match status" value="1"/>
</dbReference>
<dbReference type="NCBIfam" id="TIGR01460">
    <property type="entry name" value="HAD-SF-IIA"/>
    <property type="match status" value="1"/>
</dbReference>
<dbReference type="PANTHER" id="PTHR19288">
    <property type="entry name" value="4-NITROPHENYLPHOSPHATASE-RELATED"/>
    <property type="match status" value="1"/>
</dbReference>
<dbReference type="Pfam" id="PF13344">
    <property type="entry name" value="Hydrolase_6"/>
    <property type="match status" value="1"/>
</dbReference>
<comment type="caution">
    <text evidence="1">The sequence shown here is derived from an EMBL/GenBank/DDBJ whole genome shotgun (WGS) entry which is preliminary data.</text>
</comment>
<protein>
    <submittedName>
        <fullName evidence="1">Uncharacterized protein</fullName>
    </submittedName>
</protein>
<dbReference type="InterPro" id="IPR006356">
    <property type="entry name" value="HAD-SF_hydro_IIA_hyp3"/>
</dbReference>
<dbReference type="PANTHER" id="PTHR19288:SF90">
    <property type="entry name" value="OS08G0542600 PROTEIN"/>
    <property type="match status" value="1"/>
</dbReference>
<dbReference type="AlphaFoldDB" id="A0A0F9V7P4"/>
<dbReference type="GO" id="GO:0016791">
    <property type="term" value="F:phosphatase activity"/>
    <property type="evidence" value="ECO:0007669"/>
    <property type="project" value="TreeGrafter"/>
</dbReference>
<dbReference type="Gene3D" id="3.40.50.1000">
    <property type="entry name" value="HAD superfamily/HAD-like"/>
    <property type="match status" value="2"/>
</dbReference>
<dbReference type="NCBIfam" id="TIGR01459">
    <property type="entry name" value="HAD-SF-IIA-hyp4"/>
    <property type="match status" value="1"/>
</dbReference>
<proteinExistence type="predicted"/>
<gene>
    <name evidence="1" type="ORF">LCGC14_0439810</name>
</gene>
<evidence type="ECO:0000313" key="1">
    <source>
        <dbReference type="EMBL" id="KKN69561.1"/>
    </source>
</evidence>
<dbReference type="InterPro" id="IPR023214">
    <property type="entry name" value="HAD_sf"/>
</dbReference>
<name>A0A0F9V7P4_9ZZZZ</name>
<dbReference type="GO" id="GO:0005737">
    <property type="term" value="C:cytoplasm"/>
    <property type="evidence" value="ECO:0007669"/>
    <property type="project" value="TreeGrafter"/>
</dbReference>
<dbReference type="EMBL" id="LAZR01000423">
    <property type="protein sequence ID" value="KKN69561.1"/>
    <property type="molecule type" value="Genomic_DNA"/>
</dbReference>